<dbReference type="InterPro" id="IPR029063">
    <property type="entry name" value="SAM-dependent_MTases_sf"/>
</dbReference>
<dbReference type="GO" id="GO:0008757">
    <property type="term" value="F:S-adenosylmethionine-dependent methyltransferase activity"/>
    <property type="evidence" value="ECO:0007669"/>
    <property type="project" value="InterPro"/>
</dbReference>
<dbReference type="Gene3D" id="3.40.50.150">
    <property type="entry name" value="Vaccinia Virus protein VP39"/>
    <property type="match status" value="1"/>
</dbReference>
<keyword evidence="2" id="KW-0489">Methyltransferase</keyword>
<dbReference type="RefSeq" id="WP_012795501.1">
    <property type="nucleotide sequence ID" value="NC_013158.1"/>
</dbReference>
<evidence type="ECO:0000313" key="2">
    <source>
        <dbReference type="EMBL" id="ACV10624.1"/>
    </source>
</evidence>
<protein>
    <submittedName>
        <fullName evidence="2">Methyltransferase type 11</fullName>
    </submittedName>
</protein>
<dbReference type="AlphaFoldDB" id="C7NS17"/>
<dbReference type="STRING" id="519442.Huta_0437"/>
<dbReference type="OrthoDB" id="302307at2157"/>
<keyword evidence="2" id="KW-0808">Transferase</keyword>
<dbReference type="InterPro" id="IPR013216">
    <property type="entry name" value="Methyltransf_11"/>
</dbReference>
<accession>C7NS17</accession>
<feature type="domain" description="Methyltransferase type 11" evidence="1">
    <location>
        <begin position="42"/>
        <end position="132"/>
    </location>
</feature>
<name>C7NS17_HALUD</name>
<evidence type="ECO:0000259" key="1">
    <source>
        <dbReference type="Pfam" id="PF08241"/>
    </source>
</evidence>
<reference evidence="2 3" key="1">
    <citation type="journal article" date="2009" name="Stand. Genomic Sci.">
        <title>Complete genome sequence of Halorhabdus utahensis type strain (AX-2).</title>
        <authorList>
            <person name="Anderson I."/>
            <person name="Tindall B.J."/>
            <person name="Pomrenke H."/>
            <person name="Goker M."/>
            <person name="Lapidus A."/>
            <person name="Nolan M."/>
            <person name="Copeland A."/>
            <person name="Glavina Del Rio T."/>
            <person name="Chen F."/>
            <person name="Tice H."/>
            <person name="Cheng J.F."/>
            <person name="Lucas S."/>
            <person name="Chertkov O."/>
            <person name="Bruce D."/>
            <person name="Brettin T."/>
            <person name="Detter J.C."/>
            <person name="Han C."/>
            <person name="Goodwin L."/>
            <person name="Land M."/>
            <person name="Hauser L."/>
            <person name="Chang Y.J."/>
            <person name="Jeffries C.D."/>
            <person name="Pitluck S."/>
            <person name="Pati A."/>
            <person name="Mavromatis K."/>
            <person name="Ivanova N."/>
            <person name="Ovchinnikova G."/>
            <person name="Chen A."/>
            <person name="Palaniappan K."/>
            <person name="Chain P."/>
            <person name="Rohde M."/>
            <person name="Bristow J."/>
            <person name="Eisen J.A."/>
            <person name="Markowitz V."/>
            <person name="Hugenholtz P."/>
            <person name="Kyrpides N.C."/>
            <person name="Klenk H.P."/>
        </authorList>
    </citation>
    <scope>NUCLEOTIDE SEQUENCE [LARGE SCALE GENOMIC DNA]</scope>
    <source>
        <strain evidence="3">DSM 12940 / JCM 11049 / AX-2</strain>
    </source>
</reference>
<dbReference type="CDD" id="cd02440">
    <property type="entry name" value="AdoMet_MTases"/>
    <property type="match status" value="1"/>
</dbReference>
<keyword evidence="3" id="KW-1185">Reference proteome</keyword>
<organism evidence="2 3">
    <name type="scientific">Halorhabdus utahensis (strain DSM 12940 / JCM 11049 / AX-2)</name>
    <dbReference type="NCBI Taxonomy" id="519442"/>
    <lineage>
        <taxon>Archaea</taxon>
        <taxon>Methanobacteriati</taxon>
        <taxon>Methanobacteriota</taxon>
        <taxon>Stenosarchaea group</taxon>
        <taxon>Halobacteria</taxon>
        <taxon>Halobacteriales</taxon>
        <taxon>Haloarculaceae</taxon>
        <taxon>Halorhabdus</taxon>
    </lineage>
</organism>
<dbReference type="Pfam" id="PF08241">
    <property type="entry name" value="Methyltransf_11"/>
    <property type="match status" value="1"/>
</dbReference>
<dbReference type="SUPFAM" id="SSF53335">
    <property type="entry name" value="S-adenosyl-L-methionine-dependent methyltransferases"/>
    <property type="match status" value="1"/>
</dbReference>
<dbReference type="eggNOG" id="arCOG02702">
    <property type="taxonomic scope" value="Archaea"/>
</dbReference>
<dbReference type="HOGENOM" id="CLU_037990_16_1_2"/>
<dbReference type="GeneID" id="8382704"/>
<gene>
    <name evidence="2" type="ordered locus">Huta_0437</name>
</gene>
<dbReference type="Proteomes" id="UP000002071">
    <property type="component" value="Chromosome"/>
</dbReference>
<evidence type="ECO:0000313" key="3">
    <source>
        <dbReference type="Proteomes" id="UP000002071"/>
    </source>
</evidence>
<sequence length="189" mass="20613">MGHHTFDIDRADSLEDDSRYAYLSVDELLGLFDFEATDCVADLGSGTGFYTRSVATHVDSVLAIDIQPAMHAVFEEFGRPANVHRLTASVDRLPVGTDALPAAYSTMTYHEFVSDRALAELARVIEPGGRVAVADWSAEGVGERGPPLAERYDAATVAEHLAEHGFAIDRTRERRETLVVSARYEPSSA</sequence>
<dbReference type="EMBL" id="CP001687">
    <property type="protein sequence ID" value="ACV10624.1"/>
    <property type="molecule type" value="Genomic_DNA"/>
</dbReference>
<dbReference type="KEGG" id="hut:Huta_0437"/>
<proteinExistence type="predicted"/>
<dbReference type="GO" id="GO:0032259">
    <property type="term" value="P:methylation"/>
    <property type="evidence" value="ECO:0007669"/>
    <property type="project" value="UniProtKB-KW"/>
</dbReference>